<protein>
    <recommendedName>
        <fullName evidence="2">3-hydroxyisobutyryl-CoA hydrolase</fullName>
        <ecNumber evidence="2">3.1.2.4</ecNumber>
    </recommendedName>
</protein>
<evidence type="ECO:0000313" key="5">
    <source>
        <dbReference type="EMBL" id="MDV2078828.1"/>
    </source>
</evidence>
<dbReference type="PANTHER" id="PTHR43176">
    <property type="entry name" value="3-HYDROXYISOBUTYRYL-COA HYDROLASE-RELATED"/>
    <property type="match status" value="1"/>
</dbReference>
<dbReference type="NCBIfam" id="NF004127">
    <property type="entry name" value="PRK05617.1"/>
    <property type="match status" value="1"/>
</dbReference>
<dbReference type="PANTHER" id="PTHR43176:SF3">
    <property type="entry name" value="3-HYDROXYISOBUTYRYL-COA HYDROLASE, MITOCHONDRIAL"/>
    <property type="match status" value="1"/>
</dbReference>
<evidence type="ECO:0000259" key="4">
    <source>
        <dbReference type="Pfam" id="PF16113"/>
    </source>
</evidence>
<organism evidence="5 6">
    <name type="scientific">Marinobacter xestospongiae</name>
    <dbReference type="NCBI Taxonomy" id="994319"/>
    <lineage>
        <taxon>Bacteria</taxon>
        <taxon>Pseudomonadati</taxon>
        <taxon>Pseudomonadota</taxon>
        <taxon>Gammaproteobacteria</taxon>
        <taxon>Pseudomonadales</taxon>
        <taxon>Marinobacteraceae</taxon>
        <taxon>Marinobacter</taxon>
    </lineage>
</organism>
<keyword evidence="3 5" id="KW-0378">Hydrolase</keyword>
<dbReference type="RefSeq" id="WP_316973515.1">
    <property type="nucleotide sequence ID" value="NZ_JAWIIJ010000005.1"/>
</dbReference>
<dbReference type="Pfam" id="PF16113">
    <property type="entry name" value="ECH_2"/>
    <property type="match status" value="1"/>
</dbReference>
<dbReference type="GO" id="GO:0016787">
    <property type="term" value="F:hydrolase activity"/>
    <property type="evidence" value="ECO:0007669"/>
    <property type="project" value="UniProtKB-KW"/>
</dbReference>
<evidence type="ECO:0000256" key="2">
    <source>
        <dbReference type="ARBA" id="ARBA00011915"/>
    </source>
</evidence>
<comment type="caution">
    <text evidence="5">The sequence shown here is derived from an EMBL/GenBank/DDBJ whole genome shotgun (WGS) entry which is preliminary data.</text>
</comment>
<dbReference type="Proteomes" id="UP001269819">
    <property type="component" value="Unassembled WGS sequence"/>
</dbReference>
<dbReference type="EC" id="3.1.2.4" evidence="2"/>
<dbReference type="InterPro" id="IPR032259">
    <property type="entry name" value="HIBYL-CoA-H"/>
</dbReference>
<dbReference type="SUPFAM" id="SSF52096">
    <property type="entry name" value="ClpP/crotonase"/>
    <property type="match status" value="1"/>
</dbReference>
<evidence type="ECO:0000256" key="1">
    <source>
        <dbReference type="ARBA" id="ARBA00001709"/>
    </source>
</evidence>
<dbReference type="EMBL" id="JAWIIJ010000005">
    <property type="protein sequence ID" value="MDV2078828.1"/>
    <property type="molecule type" value="Genomic_DNA"/>
</dbReference>
<dbReference type="CDD" id="cd06558">
    <property type="entry name" value="crotonase-like"/>
    <property type="match status" value="1"/>
</dbReference>
<gene>
    <name evidence="5" type="ORF">RYS15_09030</name>
</gene>
<sequence length="366" mass="40132">MSILVNELACQQGRLGHLTLDAPASLNALSEAMLDDLLSALDRWEQDEQVCLVLLDSRDDTAFCSGADLKTLYQALGEGDNRTVEGIFSREYRLMYRLHRYPKPVVALAEGVAFGAGMGLLSACRYRLVGPEVALAMPEVRIGLLPDVGASWFLNRLPAGLGLFLGLTGAQLNTSDALRVGLADLAVPAQSRQALVSQIQAQAWTGRVAADDNRLHRLINQFASQHPTALPDSQLAQHEQAIAHLCRQGALPDIVDRLLAADEGNDWWQACIANLRQGCPVTPWLVSEQLQRGQQMSLRDSLTMELALALNCSQAADFREGIRARLIDRDQSPRWQHGSVREVPGELVESRFAPPWGHQPSPLDLV</sequence>
<proteinExistence type="predicted"/>
<keyword evidence="6" id="KW-1185">Reference proteome</keyword>
<name>A0ABU3VX28_9GAMM</name>
<reference evidence="5 6" key="1">
    <citation type="submission" date="2023-10" db="EMBL/GenBank/DDBJ databases">
        <title>Characteristics and mechanism of a salt-tolerant marine origin heterotrophic nitrifying- aerobic denitrifying bacteria Marinobacter xestospongiae HN1.</title>
        <authorList>
            <person name="Qi R."/>
        </authorList>
    </citation>
    <scope>NUCLEOTIDE SEQUENCE [LARGE SCALE GENOMIC DNA]</scope>
    <source>
        <strain evidence="5 6">HN1</strain>
    </source>
</reference>
<comment type="catalytic activity">
    <reaction evidence="1">
        <text>3-hydroxy-2-methylpropanoyl-CoA + H2O = 3-hydroxy-2-methylpropanoate + CoA + H(+)</text>
        <dbReference type="Rhea" id="RHEA:20888"/>
        <dbReference type="ChEBI" id="CHEBI:11805"/>
        <dbReference type="ChEBI" id="CHEBI:15377"/>
        <dbReference type="ChEBI" id="CHEBI:15378"/>
        <dbReference type="ChEBI" id="CHEBI:57287"/>
        <dbReference type="ChEBI" id="CHEBI:57340"/>
        <dbReference type="EC" id="3.1.2.4"/>
    </reaction>
</comment>
<dbReference type="Gene3D" id="3.90.226.10">
    <property type="entry name" value="2-enoyl-CoA Hydratase, Chain A, domain 1"/>
    <property type="match status" value="1"/>
</dbReference>
<evidence type="ECO:0000256" key="3">
    <source>
        <dbReference type="ARBA" id="ARBA00022801"/>
    </source>
</evidence>
<evidence type="ECO:0000313" key="6">
    <source>
        <dbReference type="Proteomes" id="UP001269819"/>
    </source>
</evidence>
<dbReference type="InterPro" id="IPR045004">
    <property type="entry name" value="ECH_dom"/>
</dbReference>
<dbReference type="InterPro" id="IPR029045">
    <property type="entry name" value="ClpP/crotonase-like_dom_sf"/>
</dbReference>
<accession>A0ABU3VX28</accession>
<feature type="domain" description="Enoyl-CoA hydratase/isomerase" evidence="4">
    <location>
        <begin position="16"/>
        <end position="352"/>
    </location>
</feature>